<dbReference type="PRINTS" id="PR00837">
    <property type="entry name" value="V5TPXLIKE"/>
</dbReference>
<dbReference type="Gene3D" id="3.40.33.10">
    <property type="entry name" value="CAP"/>
    <property type="match status" value="1"/>
</dbReference>
<protein>
    <recommendedName>
        <fullName evidence="1">SCP domain-containing protein</fullName>
    </recommendedName>
</protein>
<evidence type="ECO:0000259" key="1">
    <source>
        <dbReference type="Pfam" id="PF00188"/>
    </source>
</evidence>
<dbReference type="InterPro" id="IPR035940">
    <property type="entry name" value="CAP_sf"/>
</dbReference>
<dbReference type="GO" id="GO:0005576">
    <property type="term" value="C:extracellular region"/>
    <property type="evidence" value="ECO:0007669"/>
    <property type="project" value="InterPro"/>
</dbReference>
<proteinExistence type="predicted"/>
<dbReference type="SUPFAM" id="SSF55797">
    <property type="entry name" value="PR-1-like"/>
    <property type="match status" value="1"/>
</dbReference>
<sequence length="74" mass="8660">MASYPASWQEAIQSFYNEVENFEYGKGAKVPGLVIGHYTQVMWYSSYLIGCYSTECPEDNERLQYYYVCHYCPS</sequence>
<dbReference type="EMBL" id="JAACNH010000002">
    <property type="protein sequence ID" value="KAG8453116.1"/>
    <property type="molecule type" value="Genomic_DNA"/>
</dbReference>
<evidence type="ECO:0000313" key="3">
    <source>
        <dbReference type="Proteomes" id="UP000812440"/>
    </source>
</evidence>
<accession>A0A8T2KFE7</accession>
<comment type="caution">
    <text evidence="2">The sequence shown here is derived from an EMBL/GenBank/DDBJ whole genome shotgun (WGS) entry which is preliminary data.</text>
</comment>
<evidence type="ECO:0000313" key="2">
    <source>
        <dbReference type="EMBL" id="KAG8453116.1"/>
    </source>
</evidence>
<dbReference type="Proteomes" id="UP000812440">
    <property type="component" value="Chromosome 2"/>
</dbReference>
<dbReference type="InterPro" id="IPR018244">
    <property type="entry name" value="Allrgn_V5/Tpx1_CS"/>
</dbReference>
<gene>
    <name evidence="2" type="ORF">GDO86_004799</name>
</gene>
<dbReference type="PROSITE" id="PS01009">
    <property type="entry name" value="CRISP_1"/>
    <property type="match status" value="1"/>
</dbReference>
<dbReference type="InterPro" id="IPR001283">
    <property type="entry name" value="CRISP-related"/>
</dbReference>
<dbReference type="OrthoDB" id="737510at2759"/>
<dbReference type="PANTHER" id="PTHR10334">
    <property type="entry name" value="CYSTEINE-RICH SECRETORY PROTEIN-RELATED"/>
    <property type="match status" value="1"/>
</dbReference>
<name>A0A8T2KFE7_9PIPI</name>
<dbReference type="InterPro" id="IPR014044">
    <property type="entry name" value="CAP_dom"/>
</dbReference>
<dbReference type="Pfam" id="PF00188">
    <property type="entry name" value="CAP"/>
    <property type="match status" value="1"/>
</dbReference>
<dbReference type="AlphaFoldDB" id="A0A8T2KFE7"/>
<organism evidence="2 3">
    <name type="scientific">Hymenochirus boettgeri</name>
    <name type="common">Congo dwarf clawed frog</name>
    <dbReference type="NCBI Taxonomy" id="247094"/>
    <lineage>
        <taxon>Eukaryota</taxon>
        <taxon>Metazoa</taxon>
        <taxon>Chordata</taxon>
        <taxon>Craniata</taxon>
        <taxon>Vertebrata</taxon>
        <taxon>Euteleostomi</taxon>
        <taxon>Amphibia</taxon>
        <taxon>Batrachia</taxon>
        <taxon>Anura</taxon>
        <taxon>Pipoidea</taxon>
        <taxon>Pipidae</taxon>
        <taxon>Pipinae</taxon>
        <taxon>Hymenochirus</taxon>
    </lineage>
</organism>
<feature type="domain" description="SCP" evidence="1">
    <location>
        <begin position="3"/>
        <end position="71"/>
    </location>
</feature>
<reference evidence="2" key="1">
    <citation type="thesis" date="2020" institute="ProQuest LLC" country="789 East Eisenhower Parkway, Ann Arbor, MI, USA">
        <title>Comparative Genomics and Chromosome Evolution.</title>
        <authorList>
            <person name="Mudd A.B."/>
        </authorList>
    </citation>
    <scope>NUCLEOTIDE SEQUENCE</scope>
    <source>
        <strain evidence="2">Female2</strain>
        <tissue evidence="2">Blood</tissue>
    </source>
</reference>
<keyword evidence="3" id="KW-1185">Reference proteome</keyword>